<reference evidence="2 3" key="1">
    <citation type="submission" date="2024-01" db="EMBL/GenBank/DDBJ databases">
        <title>Genome assemblies of Stephania.</title>
        <authorList>
            <person name="Yang L."/>
        </authorList>
    </citation>
    <scope>NUCLEOTIDE SEQUENCE [LARGE SCALE GENOMIC DNA]</scope>
    <source>
        <strain evidence="2">YNDBR</strain>
        <tissue evidence="2">Leaf</tissue>
    </source>
</reference>
<gene>
    <name evidence="2" type="ORF">Syun_002084</name>
</gene>
<dbReference type="InterPro" id="IPR036457">
    <property type="entry name" value="PPM-type-like_dom_sf"/>
</dbReference>
<keyword evidence="3" id="KW-1185">Reference proteome</keyword>
<comment type="caution">
    <text evidence="2">The sequence shown here is derived from an EMBL/GenBank/DDBJ whole genome shotgun (WGS) entry which is preliminary data.</text>
</comment>
<organism evidence="2 3">
    <name type="scientific">Stephania yunnanensis</name>
    <dbReference type="NCBI Taxonomy" id="152371"/>
    <lineage>
        <taxon>Eukaryota</taxon>
        <taxon>Viridiplantae</taxon>
        <taxon>Streptophyta</taxon>
        <taxon>Embryophyta</taxon>
        <taxon>Tracheophyta</taxon>
        <taxon>Spermatophyta</taxon>
        <taxon>Magnoliopsida</taxon>
        <taxon>Ranunculales</taxon>
        <taxon>Menispermaceae</taxon>
        <taxon>Menispermoideae</taxon>
        <taxon>Cissampelideae</taxon>
        <taxon>Stephania</taxon>
    </lineage>
</organism>
<evidence type="ECO:0000313" key="3">
    <source>
        <dbReference type="Proteomes" id="UP001420932"/>
    </source>
</evidence>
<dbReference type="Proteomes" id="UP001420932">
    <property type="component" value="Unassembled WGS sequence"/>
</dbReference>
<evidence type="ECO:0000259" key="1">
    <source>
        <dbReference type="Pfam" id="PF00481"/>
    </source>
</evidence>
<sequence length="53" mass="6070">MFLGMQLVLQRRDFSIQCVQQLEVGVIGPKDKFLIFASDGLWDRVTNQEAAEQ</sequence>
<accession>A0AAP0Q8F9</accession>
<dbReference type="Gene3D" id="3.60.40.10">
    <property type="entry name" value="PPM-type phosphatase domain"/>
    <property type="match status" value="1"/>
</dbReference>
<dbReference type="Pfam" id="PF00481">
    <property type="entry name" value="PP2C"/>
    <property type="match status" value="1"/>
</dbReference>
<protein>
    <recommendedName>
        <fullName evidence="1">PPM-type phosphatase domain-containing protein</fullName>
    </recommendedName>
</protein>
<feature type="domain" description="PPM-type phosphatase" evidence="1">
    <location>
        <begin position="26"/>
        <end position="52"/>
    </location>
</feature>
<name>A0AAP0Q8F9_9MAGN</name>
<dbReference type="SUPFAM" id="SSF81606">
    <property type="entry name" value="PP2C-like"/>
    <property type="match status" value="1"/>
</dbReference>
<proteinExistence type="predicted"/>
<dbReference type="AlphaFoldDB" id="A0AAP0Q8F9"/>
<dbReference type="InterPro" id="IPR001932">
    <property type="entry name" value="PPM-type_phosphatase-like_dom"/>
</dbReference>
<evidence type="ECO:0000313" key="2">
    <source>
        <dbReference type="EMBL" id="KAK9169944.1"/>
    </source>
</evidence>
<dbReference type="EMBL" id="JBBNAF010000001">
    <property type="protein sequence ID" value="KAK9169944.1"/>
    <property type="molecule type" value="Genomic_DNA"/>
</dbReference>